<dbReference type="EMBL" id="JBEFLD010000002">
    <property type="protein sequence ID" value="MEQ6289898.1"/>
    <property type="molecule type" value="Genomic_DNA"/>
</dbReference>
<sequence length="235" mass="26530">MQGHDEEARSNRLYKIEKKSAQYQETYRNLENELGIAAAIAALEGDNYNGIAIEVAALRELFAGKRKAEDLRTKQHKSYDYIATRIGKVRKALRQHYFSIPDVEQRKILIMARRMPRRLVCEALQNELNVARHSLQTVKHTAHAKPWLIGATASVVAVLLGGSLAGLYGALAGVVGGFFLGKWLVDNSHKRIMRQTTAVQWDVDSLSNLLLACRRAPEWFSESEEHSGERDLYEV</sequence>
<dbReference type="Proteomes" id="UP001433638">
    <property type="component" value="Unassembled WGS sequence"/>
</dbReference>
<feature type="transmembrane region" description="Helical" evidence="1">
    <location>
        <begin position="167"/>
        <end position="185"/>
    </location>
</feature>
<evidence type="ECO:0000313" key="2">
    <source>
        <dbReference type="EMBL" id="MEQ6289898.1"/>
    </source>
</evidence>
<gene>
    <name evidence="2" type="ORF">ABNW52_04635</name>
</gene>
<accession>A0ABV1M0Y8</accession>
<organism evidence="2 3">
    <name type="scientific">Vogesella oryzagri</name>
    <dbReference type="NCBI Taxonomy" id="3160864"/>
    <lineage>
        <taxon>Bacteria</taxon>
        <taxon>Pseudomonadati</taxon>
        <taxon>Pseudomonadota</taxon>
        <taxon>Betaproteobacteria</taxon>
        <taxon>Neisseriales</taxon>
        <taxon>Chromobacteriaceae</taxon>
        <taxon>Vogesella</taxon>
    </lineage>
</organism>
<protein>
    <submittedName>
        <fullName evidence="2">Uncharacterized protein</fullName>
    </submittedName>
</protein>
<dbReference type="RefSeq" id="WP_349584654.1">
    <property type="nucleotide sequence ID" value="NZ_JBEFLD010000002.1"/>
</dbReference>
<name>A0ABV1M0Y8_9NEIS</name>
<comment type="caution">
    <text evidence="2">The sequence shown here is derived from an EMBL/GenBank/DDBJ whole genome shotgun (WGS) entry which is preliminary data.</text>
</comment>
<reference evidence="2" key="1">
    <citation type="submission" date="2024-06" db="EMBL/GenBank/DDBJ databases">
        <title>Genome sequence of Vogesella sp. MAHUQ-64.</title>
        <authorList>
            <person name="Huq M.A."/>
        </authorList>
    </citation>
    <scope>NUCLEOTIDE SEQUENCE</scope>
    <source>
        <strain evidence="2">MAHUQ-64</strain>
    </source>
</reference>
<keyword evidence="1" id="KW-1133">Transmembrane helix</keyword>
<proteinExistence type="predicted"/>
<keyword evidence="1" id="KW-0812">Transmembrane</keyword>
<keyword evidence="3" id="KW-1185">Reference proteome</keyword>
<keyword evidence="1" id="KW-0472">Membrane</keyword>
<evidence type="ECO:0000313" key="3">
    <source>
        <dbReference type="Proteomes" id="UP001433638"/>
    </source>
</evidence>
<evidence type="ECO:0000256" key="1">
    <source>
        <dbReference type="SAM" id="Phobius"/>
    </source>
</evidence>